<feature type="transmembrane region" description="Helical" evidence="5">
    <location>
        <begin position="399"/>
        <end position="417"/>
    </location>
</feature>
<dbReference type="AlphaFoldDB" id="A0A1C6R9B7"/>
<feature type="transmembrane region" description="Helical" evidence="5">
    <location>
        <begin position="263"/>
        <end position="283"/>
    </location>
</feature>
<dbReference type="Pfam" id="PF00083">
    <property type="entry name" value="Sugar_tr"/>
    <property type="match status" value="1"/>
</dbReference>
<keyword evidence="2 5" id="KW-0812">Transmembrane</keyword>
<dbReference type="RefSeq" id="WP_091451629.1">
    <property type="nucleotide sequence ID" value="NZ_FMHU01000001.1"/>
</dbReference>
<dbReference type="Gene3D" id="1.20.1250.20">
    <property type="entry name" value="MFS general substrate transporter like domains"/>
    <property type="match status" value="1"/>
</dbReference>
<feature type="domain" description="Major facilitator superfamily (MFS) profile" evidence="6">
    <location>
        <begin position="30"/>
        <end position="447"/>
    </location>
</feature>
<keyword evidence="4 5" id="KW-0472">Membrane</keyword>
<evidence type="ECO:0000256" key="5">
    <source>
        <dbReference type="SAM" id="Phobius"/>
    </source>
</evidence>
<dbReference type="InterPro" id="IPR036259">
    <property type="entry name" value="MFS_trans_sf"/>
</dbReference>
<protein>
    <submittedName>
        <fullName evidence="7">Predicted arabinose efflux permease, MFS family</fullName>
    </submittedName>
</protein>
<evidence type="ECO:0000256" key="4">
    <source>
        <dbReference type="ARBA" id="ARBA00023136"/>
    </source>
</evidence>
<dbReference type="InterPro" id="IPR020846">
    <property type="entry name" value="MFS_dom"/>
</dbReference>
<dbReference type="Proteomes" id="UP000198906">
    <property type="component" value="Unassembled WGS sequence"/>
</dbReference>
<dbReference type="SUPFAM" id="SSF103473">
    <property type="entry name" value="MFS general substrate transporter"/>
    <property type="match status" value="1"/>
</dbReference>
<keyword evidence="3 5" id="KW-1133">Transmembrane helix</keyword>
<evidence type="ECO:0000256" key="3">
    <source>
        <dbReference type="ARBA" id="ARBA00022989"/>
    </source>
</evidence>
<feature type="transmembrane region" description="Helical" evidence="5">
    <location>
        <begin position="127"/>
        <end position="148"/>
    </location>
</feature>
<name>A0A1C6R9B7_9ACTN</name>
<gene>
    <name evidence="7" type="ORF">GA0074694_0448</name>
</gene>
<sequence>MSDLESSVPPPDTHNRPATLRSIDKTSRHALGASWLGWTFDGFETYALVLAGSAAVASVGTSDQIERLPAYVGALVAATLLGWALGGILAGFAADYLGRRRTLMISILWYAVFTGLTAFAPDYWWLLALRFITGMGLGAEWGSATALIGELWPDRSRGRAAAVLQSGFGVGAVLAALTWFLLQPVGTEAWRYLFLVGALPALIVLYVRRAVHDPEMWTEIRDRRRKAKATAAGGGQVSPADRELLRSTFTSVFSQPHLRQRALRLLLITVVSVVGLYSVSAWIPQYTGQLAKSMGLPAGTWAANAGLVFNAASVPGYLLLGYLADKWGRKPTMLVYYAGSALILPILFFAVSTPGAALVAAGVAGFFILGQFAWMPIYMPELFPTAGRATAISTVFNSARIAGAIFTLATGLLISVLGSISTAATTVGVASYVIALGLVWFVGPETKGQPLPR</sequence>
<comment type="subcellular location">
    <subcellularLocation>
        <location evidence="1">Cell membrane</location>
        <topology evidence="1">Multi-pass membrane protein</topology>
    </subcellularLocation>
</comment>
<feature type="transmembrane region" description="Helical" evidence="5">
    <location>
        <begin position="334"/>
        <end position="351"/>
    </location>
</feature>
<feature type="transmembrane region" description="Helical" evidence="5">
    <location>
        <begin position="423"/>
        <end position="443"/>
    </location>
</feature>
<reference evidence="8" key="1">
    <citation type="submission" date="2016-06" db="EMBL/GenBank/DDBJ databases">
        <authorList>
            <person name="Varghese N."/>
        </authorList>
    </citation>
    <scope>NUCLEOTIDE SEQUENCE [LARGE SCALE GENOMIC DNA]</scope>
    <source>
        <strain evidence="8">DSM 46123</strain>
    </source>
</reference>
<dbReference type="PROSITE" id="PS50850">
    <property type="entry name" value="MFS"/>
    <property type="match status" value="1"/>
</dbReference>
<accession>A0A1C6R9B7</accession>
<dbReference type="STRING" id="47866.GA0074694_0448"/>
<dbReference type="PROSITE" id="PS00217">
    <property type="entry name" value="SUGAR_TRANSPORT_2"/>
    <property type="match status" value="1"/>
</dbReference>
<keyword evidence="8" id="KW-1185">Reference proteome</keyword>
<dbReference type="GO" id="GO:0005886">
    <property type="term" value="C:plasma membrane"/>
    <property type="evidence" value="ECO:0007669"/>
    <property type="project" value="UniProtKB-SubCell"/>
</dbReference>
<dbReference type="PANTHER" id="PTHR23508">
    <property type="entry name" value="CARBOXYLIC ACID TRANSPORTER PROTEIN HOMOLOG"/>
    <property type="match status" value="1"/>
</dbReference>
<evidence type="ECO:0000256" key="1">
    <source>
        <dbReference type="ARBA" id="ARBA00004651"/>
    </source>
</evidence>
<dbReference type="PANTHER" id="PTHR23508:SF10">
    <property type="entry name" value="CARBOXYLIC ACID TRANSPORTER PROTEIN HOMOLOG"/>
    <property type="match status" value="1"/>
</dbReference>
<dbReference type="EMBL" id="FMHU01000001">
    <property type="protein sequence ID" value="SCL13711.1"/>
    <property type="molecule type" value="Genomic_DNA"/>
</dbReference>
<dbReference type="InterPro" id="IPR005828">
    <property type="entry name" value="MFS_sugar_transport-like"/>
</dbReference>
<evidence type="ECO:0000313" key="8">
    <source>
        <dbReference type="Proteomes" id="UP000198906"/>
    </source>
</evidence>
<evidence type="ECO:0000313" key="7">
    <source>
        <dbReference type="EMBL" id="SCL13711.1"/>
    </source>
</evidence>
<dbReference type="PROSITE" id="PS00216">
    <property type="entry name" value="SUGAR_TRANSPORT_1"/>
    <property type="match status" value="1"/>
</dbReference>
<dbReference type="GO" id="GO:0046943">
    <property type="term" value="F:carboxylic acid transmembrane transporter activity"/>
    <property type="evidence" value="ECO:0007669"/>
    <property type="project" value="TreeGrafter"/>
</dbReference>
<feature type="transmembrane region" description="Helical" evidence="5">
    <location>
        <begin position="68"/>
        <end position="90"/>
    </location>
</feature>
<feature type="transmembrane region" description="Helical" evidence="5">
    <location>
        <begin position="303"/>
        <end position="322"/>
    </location>
</feature>
<feature type="transmembrane region" description="Helical" evidence="5">
    <location>
        <begin position="357"/>
        <end position="378"/>
    </location>
</feature>
<evidence type="ECO:0000256" key="2">
    <source>
        <dbReference type="ARBA" id="ARBA00022692"/>
    </source>
</evidence>
<feature type="transmembrane region" description="Helical" evidence="5">
    <location>
        <begin position="160"/>
        <end position="183"/>
    </location>
</feature>
<feature type="transmembrane region" description="Helical" evidence="5">
    <location>
        <begin position="189"/>
        <end position="207"/>
    </location>
</feature>
<organism evidence="7 8">
    <name type="scientific">Micromonospora inyonensis</name>
    <dbReference type="NCBI Taxonomy" id="47866"/>
    <lineage>
        <taxon>Bacteria</taxon>
        <taxon>Bacillati</taxon>
        <taxon>Actinomycetota</taxon>
        <taxon>Actinomycetes</taxon>
        <taxon>Micromonosporales</taxon>
        <taxon>Micromonosporaceae</taxon>
        <taxon>Micromonospora</taxon>
    </lineage>
</organism>
<evidence type="ECO:0000259" key="6">
    <source>
        <dbReference type="PROSITE" id="PS50850"/>
    </source>
</evidence>
<proteinExistence type="predicted"/>
<dbReference type="InterPro" id="IPR005829">
    <property type="entry name" value="Sugar_transporter_CS"/>
</dbReference>
<feature type="transmembrane region" description="Helical" evidence="5">
    <location>
        <begin position="102"/>
        <end position="121"/>
    </location>
</feature>